<dbReference type="CDD" id="cd06261">
    <property type="entry name" value="TM_PBP2"/>
    <property type="match status" value="1"/>
</dbReference>
<dbReference type="GO" id="GO:0055085">
    <property type="term" value="P:transmembrane transport"/>
    <property type="evidence" value="ECO:0007669"/>
    <property type="project" value="InterPro"/>
</dbReference>
<keyword evidence="5 7" id="KW-1133">Transmembrane helix</keyword>
<dbReference type="PROSITE" id="PS50928">
    <property type="entry name" value="ABC_TM1"/>
    <property type="match status" value="1"/>
</dbReference>
<feature type="domain" description="ABC transmembrane type-1" evidence="9">
    <location>
        <begin position="92"/>
        <end position="283"/>
    </location>
</feature>
<dbReference type="PANTHER" id="PTHR43744">
    <property type="entry name" value="ABC TRANSPORTER PERMEASE PROTEIN MG189-RELATED-RELATED"/>
    <property type="match status" value="1"/>
</dbReference>
<feature type="transmembrane region" description="Helical" evidence="7">
    <location>
        <begin position="160"/>
        <end position="183"/>
    </location>
</feature>
<dbReference type="Gene3D" id="1.10.3720.10">
    <property type="entry name" value="MetI-like"/>
    <property type="match status" value="1"/>
</dbReference>
<organism evidence="10 11">
    <name type="scientific">Streptomyces turgidiscabies (strain Car8)</name>
    <dbReference type="NCBI Taxonomy" id="698760"/>
    <lineage>
        <taxon>Bacteria</taxon>
        <taxon>Bacillati</taxon>
        <taxon>Actinomycetota</taxon>
        <taxon>Actinomycetes</taxon>
        <taxon>Kitasatosporales</taxon>
        <taxon>Streptomycetaceae</taxon>
        <taxon>Streptomyces</taxon>
    </lineage>
</organism>
<dbReference type="Pfam" id="PF00528">
    <property type="entry name" value="BPD_transp_1"/>
    <property type="match status" value="1"/>
</dbReference>
<evidence type="ECO:0000256" key="7">
    <source>
        <dbReference type="RuleBase" id="RU363032"/>
    </source>
</evidence>
<dbReference type="InterPro" id="IPR035906">
    <property type="entry name" value="MetI-like_sf"/>
</dbReference>
<comment type="caution">
    <text evidence="10">The sequence shown here is derived from an EMBL/GenBank/DDBJ whole genome shotgun (WGS) entry which is preliminary data.</text>
</comment>
<protein>
    <submittedName>
        <fullName evidence="10">ABC transporter, permease protein</fullName>
    </submittedName>
</protein>
<accession>L7FA01</accession>
<evidence type="ECO:0000256" key="3">
    <source>
        <dbReference type="ARBA" id="ARBA00022475"/>
    </source>
</evidence>
<dbReference type="RefSeq" id="WP_006376394.1">
    <property type="nucleotide sequence ID" value="NZ_AEJB01000210.1"/>
</dbReference>
<evidence type="ECO:0000259" key="9">
    <source>
        <dbReference type="PROSITE" id="PS50928"/>
    </source>
</evidence>
<gene>
    <name evidence="10" type="ORF">STRTUCAR8_05301</name>
</gene>
<feature type="transmembrane region" description="Helical" evidence="7">
    <location>
        <begin position="127"/>
        <end position="148"/>
    </location>
</feature>
<evidence type="ECO:0000256" key="4">
    <source>
        <dbReference type="ARBA" id="ARBA00022692"/>
    </source>
</evidence>
<keyword evidence="2 7" id="KW-0813">Transport</keyword>
<keyword evidence="6 7" id="KW-0472">Membrane</keyword>
<reference evidence="10 11" key="1">
    <citation type="journal article" date="2011" name="Plasmid">
        <title>Streptomyces turgidiscabies Car8 contains a modular pathogenicity island that shares virulence genes with other actinobacterial plant pathogens.</title>
        <authorList>
            <person name="Huguet-Tapia J.C."/>
            <person name="Badger J.H."/>
            <person name="Loria R."/>
            <person name="Pettis G.S."/>
        </authorList>
    </citation>
    <scope>NUCLEOTIDE SEQUENCE [LARGE SCALE GENOMIC DNA]</scope>
    <source>
        <strain evidence="10 11">Car8</strain>
    </source>
</reference>
<evidence type="ECO:0000256" key="6">
    <source>
        <dbReference type="ARBA" id="ARBA00023136"/>
    </source>
</evidence>
<dbReference type="AlphaFoldDB" id="L7FA01"/>
<feature type="transmembrane region" description="Helical" evidence="7">
    <location>
        <begin position="96"/>
        <end position="115"/>
    </location>
</feature>
<dbReference type="GeneID" id="97399626"/>
<evidence type="ECO:0000256" key="1">
    <source>
        <dbReference type="ARBA" id="ARBA00004651"/>
    </source>
</evidence>
<evidence type="ECO:0000256" key="2">
    <source>
        <dbReference type="ARBA" id="ARBA00022448"/>
    </source>
</evidence>
<comment type="subcellular location">
    <subcellularLocation>
        <location evidence="1 7">Cell membrane</location>
        <topology evidence="1 7">Multi-pass membrane protein</topology>
    </subcellularLocation>
</comment>
<evidence type="ECO:0000256" key="8">
    <source>
        <dbReference type="SAM" id="MobiDB-lite"/>
    </source>
</evidence>
<dbReference type="GO" id="GO:0005886">
    <property type="term" value="C:plasma membrane"/>
    <property type="evidence" value="ECO:0007669"/>
    <property type="project" value="UniProtKB-SubCell"/>
</dbReference>
<dbReference type="InterPro" id="IPR000515">
    <property type="entry name" value="MetI-like"/>
</dbReference>
<feature type="transmembrane region" description="Helical" evidence="7">
    <location>
        <begin position="29"/>
        <end position="51"/>
    </location>
</feature>
<dbReference type="STRING" id="85558.T45_01053"/>
<keyword evidence="11" id="KW-1185">Reference proteome</keyword>
<evidence type="ECO:0000313" key="11">
    <source>
        <dbReference type="Proteomes" id="UP000010931"/>
    </source>
</evidence>
<name>L7FA01_STRT8</name>
<dbReference type="EMBL" id="AEJB01000210">
    <property type="protein sequence ID" value="ELP68428.1"/>
    <property type="molecule type" value="Genomic_DNA"/>
</dbReference>
<comment type="similarity">
    <text evidence="7">Belongs to the binding-protein-dependent transport system permease family.</text>
</comment>
<dbReference type="PANTHER" id="PTHR43744:SF12">
    <property type="entry name" value="ABC TRANSPORTER PERMEASE PROTEIN MG189-RELATED"/>
    <property type="match status" value="1"/>
</dbReference>
<evidence type="ECO:0000256" key="5">
    <source>
        <dbReference type="ARBA" id="ARBA00022989"/>
    </source>
</evidence>
<feature type="transmembrane region" description="Helical" evidence="7">
    <location>
        <begin position="264"/>
        <end position="283"/>
    </location>
</feature>
<proteinExistence type="inferred from homology"/>
<feature type="transmembrane region" description="Helical" evidence="7">
    <location>
        <begin position="204"/>
        <end position="229"/>
    </location>
</feature>
<sequence>MTTDISAPPLAPRSGAPAGRPSPHRLRRLGGGLGTVLLCLGTLLFVLPFLFTIATSLRTAADVARSPLGIPHSLTFKNFTDAFSQIHYGRSTLNTLLITGLSCVAITVFGSLASYPLARITQHWSTAVYRLFILGTSIPVFVVVAPLYLLMRDLNLLDSYAGVVFIYTALYLPVAVFFYTSFIRSIPVDLEEAASLDGCGAFRTFFTIILPLLRPVTSTMLTFVALQVWNDLVVPLVFLQDPDKRTVMVNAYSFIDPHTVQPTTLFPAALLGVLPLLLIFVFLQRQVVAGMSAGAVKS</sequence>
<dbReference type="PATRIC" id="fig|698760.3.peg.2850"/>
<dbReference type="SUPFAM" id="SSF161098">
    <property type="entry name" value="MetI-like"/>
    <property type="match status" value="1"/>
</dbReference>
<dbReference type="Proteomes" id="UP000010931">
    <property type="component" value="Unassembled WGS sequence"/>
</dbReference>
<keyword evidence="4 7" id="KW-0812">Transmembrane</keyword>
<keyword evidence="3" id="KW-1003">Cell membrane</keyword>
<evidence type="ECO:0000313" key="10">
    <source>
        <dbReference type="EMBL" id="ELP68428.1"/>
    </source>
</evidence>
<feature type="region of interest" description="Disordered" evidence="8">
    <location>
        <begin position="1"/>
        <end position="23"/>
    </location>
</feature>